<dbReference type="Proteomes" id="UP000297245">
    <property type="component" value="Unassembled WGS sequence"/>
</dbReference>
<gene>
    <name evidence="2" type="ORF">K435DRAFT_856393</name>
</gene>
<sequence length="393" mass="43293">MYLDSLGRNEDILAHIDKALTLNESFKGLEEEIKAELLKKADGQIRWVDCQLTSLQELGTKKSIQKALNTLPKTIEDIYAYALDKIPVGHRDEAECLLQWILFSYEPLQVENAAEVLAIDVEKQEVNSYRDDLSESNLYKIISSTIVVITGGRYHENNVPLAHPSVKEFLIGRGSGHSNRIYVNEKLAHQFIAQSCIIDLQHVVEVESVEMAHAKLPLTCYARHYWAMHVEEIKDLDEEMTKLVMSLLRFENDFLSEILCWNEPDHDEYDCCLSSENSNSSLYHTCARGMGVGVIVRLLLANAQGGKYGNALQGAAYNGNEGIVKLLVDAGADVNAQGGEYGNALQAAAYGGNEGIVKLLVDAGADVNAQGGEYGNALYAAVSRGSEGIVKLL</sequence>
<name>A0A4S8M8N8_DENBC</name>
<accession>A0A4S8M8N8</accession>
<dbReference type="PROSITE" id="PS50297">
    <property type="entry name" value="ANK_REP_REGION"/>
    <property type="match status" value="2"/>
</dbReference>
<dbReference type="SMART" id="SM00248">
    <property type="entry name" value="ANK"/>
    <property type="match status" value="2"/>
</dbReference>
<dbReference type="OrthoDB" id="194358at2759"/>
<dbReference type="SUPFAM" id="SSF48403">
    <property type="entry name" value="Ankyrin repeat"/>
    <property type="match status" value="1"/>
</dbReference>
<evidence type="ECO:0000313" key="2">
    <source>
        <dbReference type="EMBL" id="THU98747.1"/>
    </source>
</evidence>
<feature type="non-terminal residue" evidence="2">
    <location>
        <position position="393"/>
    </location>
</feature>
<dbReference type="PANTHER" id="PTHR10039:SF16">
    <property type="entry name" value="GPI INOSITOL-DEACYLASE"/>
    <property type="match status" value="1"/>
</dbReference>
<proteinExistence type="predicted"/>
<keyword evidence="3" id="KW-1185">Reference proteome</keyword>
<feature type="repeat" description="ANK" evidence="1">
    <location>
        <begin position="340"/>
        <end position="372"/>
    </location>
</feature>
<protein>
    <submittedName>
        <fullName evidence="2">Ankyrin</fullName>
    </submittedName>
</protein>
<dbReference type="Pfam" id="PF13637">
    <property type="entry name" value="Ank_4"/>
    <property type="match status" value="1"/>
</dbReference>
<dbReference type="AlphaFoldDB" id="A0A4S8M8N8"/>
<organism evidence="2 3">
    <name type="scientific">Dendrothele bispora (strain CBS 962.96)</name>
    <dbReference type="NCBI Taxonomy" id="1314807"/>
    <lineage>
        <taxon>Eukaryota</taxon>
        <taxon>Fungi</taxon>
        <taxon>Dikarya</taxon>
        <taxon>Basidiomycota</taxon>
        <taxon>Agaricomycotina</taxon>
        <taxon>Agaricomycetes</taxon>
        <taxon>Agaricomycetidae</taxon>
        <taxon>Agaricales</taxon>
        <taxon>Agaricales incertae sedis</taxon>
        <taxon>Dendrothele</taxon>
    </lineage>
</organism>
<keyword evidence="1" id="KW-0040">ANK repeat</keyword>
<reference evidence="2 3" key="1">
    <citation type="journal article" date="2019" name="Nat. Ecol. Evol.">
        <title>Megaphylogeny resolves global patterns of mushroom evolution.</title>
        <authorList>
            <person name="Varga T."/>
            <person name="Krizsan K."/>
            <person name="Foldi C."/>
            <person name="Dima B."/>
            <person name="Sanchez-Garcia M."/>
            <person name="Sanchez-Ramirez S."/>
            <person name="Szollosi G.J."/>
            <person name="Szarkandi J.G."/>
            <person name="Papp V."/>
            <person name="Albert L."/>
            <person name="Andreopoulos W."/>
            <person name="Angelini C."/>
            <person name="Antonin V."/>
            <person name="Barry K.W."/>
            <person name="Bougher N.L."/>
            <person name="Buchanan P."/>
            <person name="Buyck B."/>
            <person name="Bense V."/>
            <person name="Catcheside P."/>
            <person name="Chovatia M."/>
            <person name="Cooper J."/>
            <person name="Damon W."/>
            <person name="Desjardin D."/>
            <person name="Finy P."/>
            <person name="Geml J."/>
            <person name="Haridas S."/>
            <person name="Hughes K."/>
            <person name="Justo A."/>
            <person name="Karasinski D."/>
            <person name="Kautmanova I."/>
            <person name="Kiss B."/>
            <person name="Kocsube S."/>
            <person name="Kotiranta H."/>
            <person name="LaButti K.M."/>
            <person name="Lechner B.E."/>
            <person name="Liimatainen K."/>
            <person name="Lipzen A."/>
            <person name="Lukacs Z."/>
            <person name="Mihaltcheva S."/>
            <person name="Morgado L.N."/>
            <person name="Niskanen T."/>
            <person name="Noordeloos M.E."/>
            <person name="Ohm R.A."/>
            <person name="Ortiz-Santana B."/>
            <person name="Ovrebo C."/>
            <person name="Racz N."/>
            <person name="Riley R."/>
            <person name="Savchenko A."/>
            <person name="Shiryaev A."/>
            <person name="Soop K."/>
            <person name="Spirin V."/>
            <person name="Szebenyi C."/>
            <person name="Tomsovsky M."/>
            <person name="Tulloss R.E."/>
            <person name="Uehling J."/>
            <person name="Grigoriev I.V."/>
            <person name="Vagvolgyi C."/>
            <person name="Papp T."/>
            <person name="Martin F.M."/>
            <person name="Miettinen O."/>
            <person name="Hibbett D.S."/>
            <person name="Nagy L.G."/>
        </authorList>
    </citation>
    <scope>NUCLEOTIDE SEQUENCE [LARGE SCALE GENOMIC DNA]</scope>
    <source>
        <strain evidence="2 3">CBS 962.96</strain>
    </source>
</reference>
<dbReference type="Gene3D" id="1.25.40.20">
    <property type="entry name" value="Ankyrin repeat-containing domain"/>
    <property type="match status" value="1"/>
</dbReference>
<dbReference type="InterPro" id="IPR036770">
    <property type="entry name" value="Ankyrin_rpt-contain_sf"/>
</dbReference>
<evidence type="ECO:0000313" key="3">
    <source>
        <dbReference type="Proteomes" id="UP000297245"/>
    </source>
</evidence>
<dbReference type="InterPro" id="IPR002110">
    <property type="entry name" value="Ankyrin_rpt"/>
</dbReference>
<evidence type="ECO:0000256" key="1">
    <source>
        <dbReference type="PROSITE-ProRule" id="PRU00023"/>
    </source>
</evidence>
<dbReference type="PANTHER" id="PTHR10039">
    <property type="entry name" value="AMELOGENIN"/>
    <property type="match status" value="1"/>
</dbReference>
<dbReference type="EMBL" id="ML179131">
    <property type="protein sequence ID" value="THU98747.1"/>
    <property type="molecule type" value="Genomic_DNA"/>
</dbReference>
<feature type="repeat" description="ANK" evidence="1">
    <location>
        <begin position="307"/>
        <end position="339"/>
    </location>
</feature>
<dbReference type="PROSITE" id="PS50088">
    <property type="entry name" value="ANK_REPEAT"/>
    <property type="match status" value="2"/>
</dbReference>